<keyword evidence="3" id="KW-1185">Reference proteome</keyword>
<sequence length="147" mass="16154">MYSLATRSALRRSIAPVSRVSAVAPRYSSTMHDNDPEVLEVEKQRNLKKEQHKTSTPIRNAPNWNEHLASASEAAVKADRSDDTPGELLETTIRYVKKRHHTETETAPTGKAGGKSYASEERFGAEEATYEKEEISGPLRKGSGGSA</sequence>
<proteinExistence type="predicted"/>
<comment type="caution">
    <text evidence="2">The sequence shown here is derived from an EMBL/GenBank/DDBJ whole genome shotgun (WGS) entry which is preliminary data.</text>
</comment>
<gene>
    <name evidence="2" type="ORF">QCA50_005841</name>
</gene>
<protein>
    <submittedName>
        <fullName evidence="2">Uncharacterized protein</fullName>
    </submittedName>
</protein>
<dbReference type="EMBL" id="JASBNA010000006">
    <property type="protein sequence ID" value="KAK7690742.1"/>
    <property type="molecule type" value="Genomic_DNA"/>
</dbReference>
<reference evidence="2 3" key="1">
    <citation type="submission" date="2022-09" db="EMBL/GenBank/DDBJ databases">
        <authorList>
            <person name="Palmer J.M."/>
        </authorList>
    </citation>
    <scope>NUCLEOTIDE SEQUENCE [LARGE SCALE GENOMIC DNA]</scope>
    <source>
        <strain evidence="2 3">DSM 7382</strain>
    </source>
</reference>
<name>A0AAW0GE56_9APHY</name>
<dbReference type="Proteomes" id="UP001385951">
    <property type="component" value="Unassembled WGS sequence"/>
</dbReference>
<evidence type="ECO:0000313" key="2">
    <source>
        <dbReference type="EMBL" id="KAK7690742.1"/>
    </source>
</evidence>
<accession>A0AAW0GE56</accession>
<organism evidence="2 3">
    <name type="scientific">Cerrena zonata</name>
    <dbReference type="NCBI Taxonomy" id="2478898"/>
    <lineage>
        <taxon>Eukaryota</taxon>
        <taxon>Fungi</taxon>
        <taxon>Dikarya</taxon>
        <taxon>Basidiomycota</taxon>
        <taxon>Agaricomycotina</taxon>
        <taxon>Agaricomycetes</taxon>
        <taxon>Polyporales</taxon>
        <taxon>Cerrenaceae</taxon>
        <taxon>Cerrena</taxon>
    </lineage>
</organism>
<feature type="compositionally biased region" description="Basic and acidic residues" evidence="1">
    <location>
        <begin position="118"/>
        <end position="135"/>
    </location>
</feature>
<feature type="region of interest" description="Disordered" evidence="1">
    <location>
        <begin position="96"/>
        <end position="147"/>
    </location>
</feature>
<evidence type="ECO:0000256" key="1">
    <source>
        <dbReference type="SAM" id="MobiDB-lite"/>
    </source>
</evidence>
<evidence type="ECO:0000313" key="3">
    <source>
        <dbReference type="Proteomes" id="UP001385951"/>
    </source>
</evidence>
<dbReference type="AlphaFoldDB" id="A0AAW0GE56"/>